<accession>A0A8H4BGN9</accession>
<dbReference type="SUPFAM" id="SSF51430">
    <property type="entry name" value="NAD(P)-linked oxidoreductase"/>
    <property type="match status" value="1"/>
</dbReference>
<evidence type="ECO:0000256" key="1">
    <source>
        <dbReference type="ARBA" id="ARBA00023002"/>
    </source>
</evidence>
<dbReference type="GO" id="GO:0005829">
    <property type="term" value="C:cytosol"/>
    <property type="evidence" value="ECO:0007669"/>
    <property type="project" value="UniProtKB-ARBA"/>
</dbReference>
<dbReference type="FunFam" id="3.20.20.100:FF:000004">
    <property type="entry name" value="Oxidoreductase, aldo/keto reductase"/>
    <property type="match status" value="1"/>
</dbReference>
<evidence type="ECO:0000259" key="2">
    <source>
        <dbReference type="Pfam" id="PF00248"/>
    </source>
</evidence>
<dbReference type="InterPro" id="IPR050523">
    <property type="entry name" value="AKR_Detox_Biosynth"/>
</dbReference>
<sequence>MSTETTTSSPVPQMQYVRLGNTGLRVSRLCLGCMSFGLPAWSPWVKEEKEGIEVIRAAVKLGVNFFDTADTYSNGTSEEILGKAIKGMERSRIVIATKVFGPVFDDVNRFDRTGMKEDPALVNRIGLSRKHIFDAVDASLKRLDVDYIDLYQIHRLDRDTPMEEIMEALNDVVRSGKVRYIGASSMDAWEFQKLNRIAEKNGWAQFVSMQNLYNLLYREEEREMAPYCQDAKIGWIPWSPLATGELTGKNRSTTRSRSGFTMDSMLSVTRDEVANNTTIDRVQEIAQKYNATCAQIALAWEYTKPYVSSPIVGISRIEQLKDLIRALDVKLTEEDVKYLEEPYNPKRKLVV</sequence>
<comment type="caution">
    <text evidence="3">The sequence shown here is derived from an EMBL/GenBank/DDBJ whole genome shotgun (WGS) entry which is preliminary data.</text>
</comment>
<protein>
    <submittedName>
        <fullName evidence="3">NADP-dependent oxidoreductase domain-containing protein</fullName>
    </submittedName>
</protein>
<organism evidence="3 4">
    <name type="scientific">Mucor circinelloides f. lusitanicus</name>
    <name type="common">Mucor racemosus var. lusitanicus</name>
    <dbReference type="NCBI Taxonomy" id="29924"/>
    <lineage>
        <taxon>Eukaryota</taxon>
        <taxon>Fungi</taxon>
        <taxon>Fungi incertae sedis</taxon>
        <taxon>Mucoromycota</taxon>
        <taxon>Mucoromycotina</taxon>
        <taxon>Mucoromycetes</taxon>
        <taxon>Mucorales</taxon>
        <taxon>Mucorineae</taxon>
        <taxon>Mucoraceae</taxon>
        <taxon>Mucor</taxon>
    </lineage>
</organism>
<dbReference type="Proteomes" id="UP000469890">
    <property type="component" value="Unassembled WGS sequence"/>
</dbReference>
<dbReference type="GO" id="GO:0016491">
    <property type="term" value="F:oxidoreductase activity"/>
    <property type="evidence" value="ECO:0007669"/>
    <property type="project" value="UniProtKB-KW"/>
</dbReference>
<dbReference type="AlphaFoldDB" id="A0A8H4BGN9"/>
<dbReference type="CDD" id="cd19079">
    <property type="entry name" value="AKR_EcYajO-like"/>
    <property type="match status" value="1"/>
</dbReference>
<proteinExistence type="predicted"/>
<feature type="domain" description="NADP-dependent oxidoreductase" evidence="2">
    <location>
        <begin position="28"/>
        <end position="341"/>
    </location>
</feature>
<dbReference type="Gene3D" id="3.20.20.100">
    <property type="entry name" value="NADP-dependent oxidoreductase domain"/>
    <property type="match status" value="1"/>
</dbReference>
<dbReference type="InterPro" id="IPR036812">
    <property type="entry name" value="NAD(P)_OxRdtase_dom_sf"/>
</dbReference>
<name>A0A8H4BGN9_MUCCL</name>
<dbReference type="InterPro" id="IPR023210">
    <property type="entry name" value="NADP_OxRdtase_dom"/>
</dbReference>
<gene>
    <name evidence="3" type="ORF">FB192DRAFT_1457941</name>
</gene>
<dbReference type="PANTHER" id="PTHR43364:SF4">
    <property type="entry name" value="NAD(P)-LINKED OXIDOREDUCTASE SUPERFAMILY PROTEIN"/>
    <property type="match status" value="1"/>
</dbReference>
<dbReference type="PANTHER" id="PTHR43364">
    <property type="entry name" value="NADH-SPECIFIC METHYLGLYOXAL REDUCTASE-RELATED"/>
    <property type="match status" value="1"/>
</dbReference>
<reference evidence="3 4" key="1">
    <citation type="submission" date="2019-09" db="EMBL/GenBank/DDBJ databases">
        <authorList>
            <consortium name="DOE Joint Genome Institute"/>
            <person name="Mondo S.J."/>
            <person name="Navarro-Mendoza M.I."/>
            <person name="Perez-Arques C."/>
            <person name="Panchal S."/>
            <person name="Nicolas F.E."/>
            <person name="Ganguly P."/>
            <person name="Pangilinan J."/>
            <person name="Grigoriev I."/>
            <person name="Heitman J."/>
            <person name="Sanya K."/>
            <person name="Garre V."/>
        </authorList>
    </citation>
    <scope>NUCLEOTIDE SEQUENCE [LARGE SCALE GENOMIC DNA]</scope>
    <source>
        <strain evidence="3 4">MU402</strain>
    </source>
</reference>
<keyword evidence="1" id="KW-0560">Oxidoreductase</keyword>
<dbReference type="EMBL" id="JAAECE010000004">
    <property type="protein sequence ID" value="KAF1801974.1"/>
    <property type="molecule type" value="Genomic_DNA"/>
</dbReference>
<evidence type="ECO:0000313" key="3">
    <source>
        <dbReference type="EMBL" id="KAF1801974.1"/>
    </source>
</evidence>
<dbReference type="Pfam" id="PF00248">
    <property type="entry name" value="Aldo_ket_red"/>
    <property type="match status" value="1"/>
</dbReference>
<evidence type="ECO:0000313" key="4">
    <source>
        <dbReference type="Proteomes" id="UP000469890"/>
    </source>
</evidence>